<dbReference type="InterPro" id="IPR007234">
    <property type="entry name" value="Vps53_N"/>
</dbReference>
<dbReference type="PANTHER" id="PTHR12820:SF0">
    <property type="entry name" value="VACUOLAR PROTEIN SORTING-ASSOCIATED PROTEIN 53 HOMOLOG"/>
    <property type="match status" value="1"/>
</dbReference>
<reference evidence="11" key="1">
    <citation type="submission" date="2014-05" db="EMBL/GenBank/DDBJ databases">
        <title>The transcriptome of the halophilic microalga Tetraselmis sp. GSL018 isolated from the Great Salt Lake, Utah.</title>
        <authorList>
            <person name="Jinkerson R.E."/>
            <person name="D'Adamo S."/>
            <person name="Posewitz M.C."/>
        </authorList>
    </citation>
    <scope>NUCLEOTIDE SEQUENCE</scope>
    <source>
        <strain evidence="11">GSL018</strain>
    </source>
</reference>
<keyword evidence="4" id="KW-0967">Endosome</keyword>
<evidence type="ECO:0000256" key="2">
    <source>
        <dbReference type="ARBA" id="ARBA00004481"/>
    </source>
</evidence>
<evidence type="ECO:0000256" key="6">
    <source>
        <dbReference type="ARBA" id="ARBA00023136"/>
    </source>
</evidence>
<dbReference type="InterPro" id="IPR039766">
    <property type="entry name" value="Vps53"/>
</dbReference>
<protein>
    <submittedName>
        <fullName evidence="11">Vacuolar protein sorting-associated protein 53</fullName>
    </submittedName>
</protein>
<dbReference type="GO" id="GO:0010008">
    <property type="term" value="C:endosome membrane"/>
    <property type="evidence" value="ECO:0007669"/>
    <property type="project" value="UniProtKB-SubCell"/>
</dbReference>
<dbReference type="GO" id="GO:0005829">
    <property type="term" value="C:cytosol"/>
    <property type="evidence" value="ECO:0007669"/>
    <property type="project" value="GOC"/>
</dbReference>
<dbReference type="Pfam" id="PF16854">
    <property type="entry name" value="VPS53_C"/>
    <property type="match status" value="1"/>
</dbReference>
<accession>A0A061RZS1</accession>
<proteinExistence type="inferred from homology"/>
<feature type="domain" description="Vps53 C-terminal" evidence="10">
    <location>
        <begin position="658"/>
        <end position="736"/>
    </location>
</feature>
<evidence type="ECO:0000259" key="9">
    <source>
        <dbReference type="Pfam" id="PF04100"/>
    </source>
</evidence>
<feature type="non-terminal residue" evidence="11">
    <location>
        <position position="828"/>
    </location>
</feature>
<dbReference type="PANTHER" id="PTHR12820">
    <property type="entry name" value="VACUOLAR SORTING PROTEIN 53"/>
    <property type="match status" value="1"/>
</dbReference>
<comment type="subcellular location">
    <subcellularLocation>
        <location evidence="2">Endosome membrane</location>
        <topology evidence="2">Peripheral membrane protein</topology>
    </subcellularLocation>
    <subcellularLocation>
        <location evidence="1">Golgi apparatus</location>
        <location evidence="1">trans-Golgi network membrane</location>
        <topology evidence="1">Peripheral membrane protein</topology>
    </subcellularLocation>
</comment>
<evidence type="ECO:0000256" key="4">
    <source>
        <dbReference type="ARBA" id="ARBA00022753"/>
    </source>
</evidence>
<feature type="region of interest" description="Disordered" evidence="8">
    <location>
        <begin position="1"/>
        <end position="28"/>
    </location>
</feature>
<dbReference type="EMBL" id="GBEZ01009320">
    <property type="protein sequence ID" value="JAC76259.1"/>
    <property type="molecule type" value="Transcribed_RNA"/>
</dbReference>
<dbReference type="GO" id="GO:0042147">
    <property type="term" value="P:retrograde transport, endosome to Golgi"/>
    <property type="evidence" value="ECO:0007669"/>
    <property type="project" value="InterPro"/>
</dbReference>
<feature type="region of interest" description="Disordered" evidence="8">
    <location>
        <begin position="359"/>
        <end position="386"/>
    </location>
</feature>
<feature type="domain" description="Vps53 N-terminal" evidence="9">
    <location>
        <begin position="38"/>
        <end position="424"/>
    </location>
</feature>
<comment type="similarity">
    <text evidence="3">Belongs to the VPS53 family.</text>
</comment>
<dbReference type="Pfam" id="PF04100">
    <property type="entry name" value="Vps53_N"/>
    <property type="match status" value="1"/>
</dbReference>
<feature type="coiled-coil region" evidence="7">
    <location>
        <begin position="93"/>
        <end position="120"/>
    </location>
</feature>
<evidence type="ECO:0000256" key="7">
    <source>
        <dbReference type="SAM" id="Coils"/>
    </source>
</evidence>
<dbReference type="InterPro" id="IPR031745">
    <property type="entry name" value="Vps53_C"/>
</dbReference>
<keyword evidence="5" id="KW-0333">Golgi apparatus</keyword>
<evidence type="ECO:0000256" key="3">
    <source>
        <dbReference type="ARBA" id="ARBA00008628"/>
    </source>
</evidence>
<evidence type="ECO:0000256" key="1">
    <source>
        <dbReference type="ARBA" id="ARBA00004150"/>
    </source>
</evidence>
<sequence length="828" mass="91493">MDFRDSNLDDTSSPSSSVEQSGKEKVNSIPETLDHKSFCAVDFVNSLFPTKESLVELEPVIKELRRRVRVVDAEILTSVRKQSSTTTRSKQDLKDAQGAIQDLFRKIKEIKQKAEQSEVMVQEICRDIKKLDYAKKHLTHSITALRRLSMLVSATDQLQATAEARNYREAANLLEAVSQLSGHFSAFVQVPKVAELRGRFSTIKGSLKSYIFEDFKLLHMPNGDGANSPELLDRLRDACLVIDAMDPQVRDELVNTVCNKEMAVYTQIFTGTGQVAKLEKTERRYHWLTKMLREKEKVWDIFPKHWRVLRIVCMTFCSITRAQLSEILDHQAGNLDVQALLQALHRTIEFEQDLSRRFGSRGTEDSVGDGDSPGRKPERRGATASAASRSEFVGSISQCFEKHLTCYVDLEEKTLMGHVDDLIAAETWQVEEGHEQVLSSSTQLFAYIKKSLKRCTGLTKGQTLLQLYQAFQRVLRAYAGRLLARLPKTAAGATSGSASNSSTEWQIKLEKSEEPVVCLIANTCDYCYKTVGGLAESVANTIKSEFSMEVSCEPEQDEFSSVMTACLSVLVLGMETRLDEALRQMTRKAWDRTESVGDQSDYVNTITTILTEGGRSLSSRLSDNDYQFFCEKLAASFTGRFTDAILRCRKVSEMAAQQMLLDTQAVRAQLLDLPVIEQSATAPGSYAKFVSEEMGRAEKLLKVAGARQESVLQSFMTLMPEGTVADFGAILDIKGLSKSEKQSLVESFERQSGQQHDGGVSKTASGQFGFSNSAAGAGNVPAPSQLGGSNFTASITSRMAAAGVSARASAAGATHFSLQNLRMGASNF</sequence>
<feature type="compositionally biased region" description="Low complexity" evidence="8">
    <location>
        <begin position="9"/>
        <end position="20"/>
    </location>
</feature>
<keyword evidence="7" id="KW-0175">Coiled coil</keyword>
<evidence type="ECO:0000313" key="11">
    <source>
        <dbReference type="EMBL" id="JAC76259.1"/>
    </source>
</evidence>
<dbReference type="GO" id="GO:0000938">
    <property type="term" value="C:GARP complex"/>
    <property type="evidence" value="ECO:0007669"/>
    <property type="project" value="InterPro"/>
</dbReference>
<evidence type="ECO:0000259" key="10">
    <source>
        <dbReference type="Pfam" id="PF16854"/>
    </source>
</evidence>
<evidence type="ECO:0000256" key="5">
    <source>
        <dbReference type="ARBA" id="ARBA00023034"/>
    </source>
</evidence>
<dbReference type="AlphaFoldDB" id="A0A061RZS1"/>
<evidence type="ECO:0000256" key="8">
    <source>
        <dbReference type="SAM" id="MobiDB-lite"/>
    </source>
</evidence>
<organism evidence="11">
    <name type="scientific">Tetraselmis sp. GSL018</name>
    <dbReference type="NCBI Taxonomy" id="582737"/>
    <lineage>
        <taxon>Eukaryota</taxon>
        <taxon>Viridiplantae</taxon>
        <taxon>Chlorophyta</taxon>
        <taxon>core chlorophytes</taxon>
        <taxon>Chlorodendrophyceae</taxon>
        <taxon>Chlorodendrales</taxon>
        <taxon>Chlorodendraceae</taxon>
        <taxon>Tetraselmis</taxon>
    </lineage>
</organism>
<name>A0A061RZS1_9CHLO</name>
<feature type="compositionally biased region" description="Basic and acidic residues" evidence="8">
    <location>
        <begin position="372"/>
        <end position="381"/>
    </location>
</feature>
<feature type="region of interest" description="Disordered" evidence="8">
    <location>
        <begin position="746"/>
        <end position="765"/>
    </location>
</feature>
<keyword evidence="6" id="KW-0472">Membrane</keyword>
<gene>
    <name evidence="11" type="ORF">TSPGSL018_20659</name>
</gene>